<dbReference type="EC" id="2.4.1.-" evidence="11"/>
<feature type="transmembrane region" description="Helical" evidence="11">
    <location>
        <begin position="528"/>
        <end position="547"/>
    </location>
</feature>
<dbReference type="GO" id="GO:0004376">
    <property type="term" value="F:GPI mannosyltransferase activity"/>
    <property type="evidence" value="ECO:0007669"/>
    <property type="project" value="InterPro"/>
</dbReference>
<feature type="transmembrane region" description="Helical" evidence="11">
    <location>
        <begin position="583"/>
        <end position="601"/>
    </location>
</feature>
<evidence type="ECO:0000256" key="3">
    <source>
        <dbReference type="ARBA" id="ARBA00008698"/>
    </source>
</evidence>
<dbReference type="PANTHER" id="PTHR12468">
    <property type="entry name" value="GPI MANNOSYLTRANSFERASE 2"/>
    <property type="match status" value="1"/>
</dbReference>
<feature type="chain" id="PRO_5030716031" description="GPI mannosyltransferase 2" evidence="13">
    <location>
        <begin position="31"/>
        <end position="602"/>
    </location>
</feature>
<evidence type="ECO:0000313" key="14">
    <source>
        <dbReference type="EMBL" id="CAD8359770.1"/>
    </source>
</evidence>
<dbReference type="GO" id="GO:0006506">
    <property type="term" value="P:GPI anchor biosynthetic process"/>
    <property type="evidence" value="ECO:0007669"/>
    <property type="project" value="UniProtKB-UniPathway"/>
</dbReference>
<evidence type="ECO:0000256" key="10">
    <source>
        <dbReference type="ARBA" id="ARBA00023136"/>
    </source>
</evidence>
<evidence type="ECO:0000256" key="12">
    <source>
        <dbReference type="SAM" id="MobiDB-lite"/>
    </source>
</evidence>
<evidence type="ECO:0000256" key="7">
    <source>
        <dbReference type="ARBA" id="ARBA00022692"/>
    </source>
</evidence>
<gene>
    <name evidence="14" type="ORF">MPOL1434_LOCUS631</name>
</gene>
<dbReference type="AlphaFoldDB" id="A0A7S0ACP6"/>
<keyword evidence="7 11" id="KW-0812">Transmembrane</keyword>
<evidence type="ECO:0000256" key="6">
    <source>
        <dbReference type="ARBA" id="ARBA00022679"/>
    </source>
</evidence>
<feature type="region of interest" description="Disordered" evidence="12">
    <location>
        <begin position="86"/>
        <end position="111"/>
    </location>
</feature>
<feature type="transmembrane region" description="Helical" evidence="11">
    <location>
        <begin position="439"/>
        <end position="459"/>
    </location>
</feature>
<evidence type="ECO:0000256" key="8">
    <source>
        <dbReference type="ARBA" id="ARBA00022824"/>
    </source>
</evidence>
<keyword evidence="10 11" id="KW-0472">Membrane</keyword>
<comment type="function">
    <text evidence="11">Mannosyltransferase involved in glycosylphosphatidylinositol-anchor biosynthesis.</text>
</comment>
<evidence type="ECO:0000256" key="4">
    <source>
        <dbReference type="ARBA" id="ARBA00022502"/>
    </source>
</evidence>
<keyword evidence="4 11" id="KW-0337">GPI-anchor biosynthesis</keyword>
<accession>A0A7S0ACP6</accession>
<dbReference type="EMBL" id="HBEJ01001013">
    <property type="protein sequence ID" value="CAD8359770.1"/>
    <property type="molecule type" value="Transcribed_RNA"/>
</dbReference>
<keyword evidence="13" id="KW-0732">Signal</keyword>
<comment type="pathway">
    <text evidence="2 11">Glycolipid biosynthesis; glycosylphosphatidylinositol-anchor biosynthesis.</text>
</comment>
<dbReference type="GO" id="GO:0031501">
    <property type="term" value="C:mannosyltransferase complex"/>
    <property type="evidence" value="ECO:0007669"/>
    <property type="project" value="TreeGrafter"/>
</dbReference>
<keyword evidence="5 11" id="KW-0328">Glycosyltransferase</keyword>
<dbReference type="PANTHER" id="PTHR12468:SF2">
    <property type="entry name" value="GPI MANNOSYLTRANSFERASE 2"/>
    <property type="match status" value="1"/>
</dbReference>
<feature type="transmembrane region" description="Helical" evidence="11">
    <location>
        <begin position="559"/>
        <end position="577"/>
    </location>
</feature>
<feature type="transmembrane region" description="Helical" evidence="11">
    <location>
        <begin position="252"/>
        <end position="271"/>
    </location>
</feature>
<sequence length="602" mass="66647">MTVASFHRGTRSEVLRLALISRLIILGGMALSDVLIPDHNPGDDVLRFDLRLGGDGGVGGDRSDGECRRCFCVEGHACDKQWYNKASKGNREQSTRHNPGSKECVGSELSDDFPSTSPPAFLDNFYALILAPNTKWDGARFLSLAVDPAARMPPKTSKKPKERIAGLIFADSEQAHAFFPLFPLCIRYVALLLVQFVPTLLLPSSFEGVVALAALLINTICFTVAALSIYDVTSSLLQRSIEDLKQPEIERASFLVAALFCFNPASVFFTASYSESMFAALTFGGHALAARGLIAVPIIPWTLATYTRSNGTFSSIWILLIGCGKAISQVLYVGSSSANADIPISRKIRRLARIAIPTIIWYAALALIIALPVFYHEKRGYEFHCLESRTELSLPNDHRPVWCSDAEGPHKFSLYGYVQRKYWNVGFLHYYELKQIPNFLLALPVLSLGTIAAVCWIGTSWSHYMSVLHVKKKGAPKKYFVQLFDWALFAFNESASSEVGIIDDTEEVQEGDTPSVKVERALSAPYMLAHYAVLAGFCFVGATIAHVQISTRLICSSCPALYWFLASLCFAGGNNMVWRMKMYLIIFNFLGIVLHPNFLPWT</sequence>
<name>A0A7S0ACP6_9STRA</name>
<evidence type="ECO:0000256" key="11">
    <source>
        <dbReference type="RuleBase" id="RU363112"/>
    </source>
</evidence>
<organism evidence="14">
    <name type="scientific">Minutocellus polymorphus</name>
    <dbReference type="NCBI Taxonomy" id="265543"/>
    <lineage>
        <taxon>Eukaryota</taxon>
        <taxon>Sar</taxon>
        <taxon>Stramenopiles</taxon>
        <taxon>Ochrophyta</taxon>
        <taxon>Bacillariophyta</taxon>
        <taxon>Mediophyceae</taxon>
        <taxon>Cymatosirophycidae</taxon>
        <taxon>Cymatosirales</taxon>
        <taxon>Cymatosiraceae</taxon>
        <taxon>Minutocellus</taxon>
    </lineage>
</organism>
<feature type="transmembrane region" description="Helical" evidence="11">
    <location>
        <begin position="277"/>
        <end position="304"/>
    </location>
</feature>
<reference evidence="14" key="1">
    <citation type="submission" date="2021-01" db="EMBL/GenBank/DDBJ databases">
        <authorList>
            <person name="Corre E."/>
            <person name="Pelletier E."/>
            <person name="Niang G."/>
            <person name="Scheremetjew M."/>
            <person name="Finn R."/>
            <person name="Kale V."/>
            <person name="Holt S."/>
            <person name="Cochrane G."/>
            <person name="Meng A."/>
            <person name="Brown T."/>
            <person name="Cohen L."/>
        </authorList>
    </citation>
    <scope>NUCLEOTIDE SEQUENCE</scope>
    <source>
        <strain evidence="14">CCMP3303</strain>
    </source>
</reference>
<evidence type="ECO:0000256" key="5">
    <source>
        <dbReference type="ARBA" id="ARBA00022676"/>
    </source>
</evidence>
<feature type="transmembrane region" description="Helical" evidence="11">
    <location>
        <begin position="316"/>
        <end position="334"/>
    </location>
</feature>
<feature type="signal peptide" evidence="13">
    <location>
        <begin position="1"/>
        <end position="30"/>
    </location>
</feature>
<keyword evidence="8 11" id="KW-0256">Endoplasmic reticulum</keyword>
<evidence type="ECO:0000256" key="1">
    <source>
        <dbReference type="ARBA" id="ARBA00004477"/>
    </source>
</evidence>
<evidence type="ECO:0000256" key="9">
    <source>
        <dbReference type="ARBA" id="ARBA00022989"/>
    </source>
</evidence>
<feature type="transmembrane region" description="Helical" evidence="11">
    <location>
        <begin position="177"/>
        <end position="197"/>
    </location>
</feature>
<dbReference type="Pfam" id="PF04188">
    <property type="entry name" value="Mannosyl_trans2"/>
    <property type="match status" value="1"/>
</dbReference>
<dbReference type="GO" id="GO:0005789">
    <property type="term" value="C:endoplasmic reticulum membrane"/>
    <property type="evidence" value="ECO:0007669"/>
    <property type="project" value="UniProtKB-SubCell"/>
</dbReference>
<keyword evidence="9 11" id="KW-1133">Transmembrane helix</keyword>
<feature type="transmembrane region" description="Helical" evidence="11">
    <location>
        <begin position="209"/>
        <end position="232"/>
    </location>
</feature>
<keyword evidence="6 11" id="KW-0808">Transferase</keyword>
<proteinExistence type="inferred from homology"/>
<dbReference type="UniPathway" id="UPA00196"/>
<evidence type="ECO:0000256" key="13">
    <source>
        <dbReference type="SAM" id="SignalP"/>
    </source>
</evidence>
<feature type="transmembrane region" description="Helical" evidence="11">
    <location>
        <begin position="354"/>
        <end position="375"/>
    </location>
</feature>
<protein>
    <recommendedName>
        <fullName evidence="11">GPI mannosyltransferase 2</fullName>
        <ecNumber evidence="11">2.4.1.-</ecNumber>
    </recommendedName>
</protein>
<comment type="subcellular location">
    <subcellularLocation>
        <location evidence="1 11">Endoplasmic reticulum membrane</location>
        <topology evidence="1 11">Multi-pass membrane protein</topology>
    </subcellularLocation>
</comment>
<dbReference type="GO" id="GO:0000009">
    <property type="term" value="F:alpha-1,6-mannosyltransferase activity"/>
    <property type="evidence" value="ECO:0007669"/>
    <property type="project" value="InterPro"/>
</dbReference>
<evidence type="ECO:0000256" key="2">
    <source>
        <dbReference type="ARBA" id="ARBA00004687"/>
    </source>
</evidence>
<dbReference type="InterPro" id="IPR007315">
    <property type="entry name" value="PIG-V/Gpi18"/>
</dbReference>
<comment type="similarity">
    <text evidence="3 11">Belongs to the PIGV family.</text>
</comment>